<dbReference type="OrthoDB" id="7682993at2759"/>
<accession>E9IA28</accession>
<dbReference type="InterPro" id="IPR035979">
    <property type="entry name" value="RBD_domain_sf"/>
</dbReference>
<dbReference type="OMA" id="VIVANIH"/>
<feature type="region of interest" description="Disordered" evidence="3">
    <location>
        <begin position="271"/>
        <end position="291"/>
    </location>
</feature>
<evidence type="ECO:0000259" key="4">
    <source>
        <dbReference type="PROSITE" id="PS50102"/>
    </source>
</evidence>
<protein>
    <recommendedName>
        <fullName evidence="4">RRM domain-containing protein</fullName>
    </recommendedName>
</protein>
<evidence type="ECO:0000256" key="3">
    <source>
        <dbReference type="SAM" id="MobiDB-lite"/>
    </source>
</evidence>
<proteinExistence type="predicted"/>
<dbReference type="InterPro" id="IPR000504">
    <property type="entry name" value="RRM_dom"/>
</dbReference>
<dbReference type="GO" id="GO:0003723">
    <property type="term" value="F:RNA binding"/>
    <property type="evidence" value="ECO:0007669"/>
    <property type="project" value="UniProtKB-UniRule"/>
</dbReference>
<dbReference type="SUPFAM" id="SSF54928">
    <property type="entry name" value="RNA-binding domain, RBD"/>
    <property type="match status" value="2"/>
</dbReference>
<feature type="non-terminal residue" evidence="5">
    <location>
        <position position="547"/>
    </location>
</feature>
<dbReference type="HOGENOM" id="CLU_517026_0_0_1"/>
<dbReference type="KEGG" id="soc:105198005"/>
<organism>
    <name type="scientific">Solenopsis invicta</name>
    <name type="common">Red imported fire ant</name>
    <name type="synonym">Solenopsis wagneri</name>
    <dbReference type="NCBI Taxonomy" id="13686"/>
    <lineage>
        <taxon>Eukaryota</taxon>
        <taxon>Metazoa</taxon>
        <taxon>Ecdysozoa</taxon>
        <taxon>Arthropoda</taxon>
        <taxon>Hexapoda</taxon>
        <taxon>Insecta</taxon>
        <taxon>Pterygota</taxon>
        <taxon>Neoptera</taxon>
        <taxon>Endopterygota</taxon>
        <taxon>Hymenoptera</taxon>
        <taxon>Apocrita</taxon>
        <taxon>Aculeata</taxon>
        <taxon>Formicoidea</taxon>
        <taxon>Formicidae</taxon>
        <taxon>Myrmicinae</taxon>
        <taxon>Solenopsis</taxon>
    </lineage>
</organism>
<dbReference type="SMART" id="SM00360">
    <property type="entry name" value="RRM"/>
    <property type="match status" value="3"/>
</dbReference>
<dbReference type="InterPro" id="IPR012677">
    <property type="entry name" value="Nucleotide-bd_a/b_plait_sf"/>
</dbReference>
<dbReference type="PROSITE" id="PS50102">
    <property type="entry name" value="RRM"/>
    <property type="match status" value="1"/>
</dbReference>
<reference evidence="5" key="1">
    <citation type="journal article" date="2011" name="Proc. Natl. Acad. Sci. U.S.A.">
        <title>The genome of the fire ant Solenopsis invicta.</title>
        <authorList>
            <person name="Wurm Y."/>
            <person name="Wang J."/>
            <person name="Riba-Grognuz O."/>
            <person name="Corona M."/>
            <person name="Nygaard S."/>
            <person name="Hunt B.G."/>
            <person name="Ingram K.K."/>
            <person name="Falquet L."/>
            <person name="Nipitwattanaphon M."/>
            <person name="Gotzek D."/>
            <person name="Dijkstra M.B."/>
            <person name="Oettler J."/>
            <person name="Comtesse F."/>
            <person name="Shih C.J."/>
            <person name="Wu W.J."/>
            <person name="Yang C.C."/>
            <person name="Thomas J."/>
            <person name="Beaudoing E."/>
            <person name="Pradervand S."/>
            <person name="Flegel V."/>
            <person name="Cook E.D."/>
            <person name="Fabbretti R."/>
            <person name="Stockinger H."/>
            <person name="Long L."/>
            <person name="Farmerie W.G."/>
            <person name="Oakey J."/>
            <person name="Boomsma J.J."/>
            <person name="Pamilo P."/>
            <person name="Yi S.V."/>
            <person name="Heinze J."/>
            <person name="Goodisman M.A."/>
            <person name="Farinelli L."/>
            <person name="Harshman K."/>
            <person name="Hulo N."/>
            <person name="Cerutti L."/>
            <person name="Xenarios I."/>
            <person name="Shoemaker D."/>
            <person name="Keller L."/>
        </authorList>
    </citation>
    <scope>NUCLEOTIDE SEQUENCE [LARGE SCALE GENOMIC DNA]</scope>
</reference>
<dbReference type="AlphaFoldDB" id="E9IA28"/>
<evidence type="ECO:0000256" key="1">
    <source>
        <dbReference type="ARBA" id="ARBA00022884"/>
    </source>
</evidence>
<evidence type="ECO:0000313" key="5">
    <source>
        <dbReference type="EMBL" id="EFZ22575.1"/>
    </source>
</evidence>
<keyword evidence="1 2" id="KW-0694">RNA-binding</keyword>
<name>E9IA28_SOLIN</name>
<sequence>MDYHKYYKIEEDGNYSIHFMNKDKLTLPEIRKIFSSYGNVLHTHANREEGGFIFIKYKTLKETLCCLKDLHDGNKIKILPEKSKMNKTKKMDKRDLNQQQTARMGNSLKKISCFSHGENFSNRESSTCMRSSNENNKSDDFSENFVYNHKPNQNEIKDHEDQLDLAKFDRRSSRQTFKENEYSDATMDYEKYYRVTKEGAYSIHFPNRKGLTSEELNNLFSSYGNVLSIYTNNSGLVFVKYETQETVIKCLKDLQNSNVITILPQKDKIANETKTTDQKNDDQRQAGKGEDISRRMLNNDKQFNSNFTNNEKFSENRKKHVYNVETSDWNKFEDTDISSTASCISKQSCKSIETEIKQKNTDPWISNEKFSRQQDFMDKNDQEKKLMRKQLECKFYSSRNTETDTKMNRDVPVSTCDYKVTTLVSDTEVKRKEYIEKIKSDRSALLVLLSKAVTDFSEFEFIPMQELIVANIHISYGMYYILHLLQKYNPISATCVKITEKTWTRYCHVYFKTAQDAEAAEEEFDNFYLSSKKLIVLRKSRLMELCK</sequence>
<dbReference type="EMBL" id="GL761944">
    <property type="protein sequence ID" value="EFZ22575.1"/>
    <property type="molecule type" value="Genomic_DNA"/>
</dbReference>
<dbReference type="CDD" id="cd00590">
    <property type="entry name" value="RRM_SF"/>
    <property type="match status" value="2"/>
</dbReference>
<dbReference type="Pfam" id="PF00076">
    <property type="entry name" value="RRM_1"/>
    <property type="match status" value="1"/>
</dbReference>
<dbReference type="Gene3D" id="3.30.70.330">
    <property type="match status" value="1"/>
</dbReference>
<feature type="domain" description="RRM" evidence="4">
    <location>
        <begin position="198"/>
        <end position="267"/>
    </location>
</feature>
<gene>
    <name evidence="5" type="ORF">SINV_00346</name>
</gene>
<evidence type="ECO:0000256" key="2">
    <source>
        <dbReference type="PROSITE-ProRule" id="PRU00176"/>
    </source>
</evidence>